<dbReference type="Proteomes" id="UP000766246">
    <property type="component" value="Unassembled WGS sequence"/>
</dbReference>
<dbReference type="EMBL" id="SVER01000017">
    <property type="protein sequence ID" value="MBE5919716.1"/>
    <property type="molecule type" value="Genomic_DNA"/>
</dbReference>
<dbReference type="AlphaFoldDB" id="A0A927U9R8"/>
<evidence type="ECO:0000313" key="2">
    <source>
        <dbReference type="EMBL" id="MBE5919716.1"/>
    </source>
</evidence>
<keyword evidence="1" id="KW-0812">Transmembrane</keyword>
<evidence type="ECO:0000313" key="3">
    <source>
        <dbReference type="Proteomes" id="UP000766246"/>
    </source>
</evidence>
<organism evidence="2 3">
    <name type="scientific">Pseudobutyrivibrio ruminis</name>
    <dbReference type="NCBI Taxonomy" id="46206"/>
    <lineage>
        <taxon>Bacteria</taxon>
        <taxon>Bacillati</taxon>
        <taxon>Bacillota</taxon>
        <taxon>Clostridia</taxon>
        <taxon>Lachnospirales</taxon>
        <taxon>Lachnospiraceae</taxon>
        <taxon>Pseudobutyrivibrio</taxon>
    </lineage>
</organism>
<comment type="caution">
    <text evidence="2">The sequence shown here is derived from an EMBL/GenBank/DDBJ whole genome shotgun (WGS) entry which is preliminary data.</text>
</comment>
<keyword evidence="1" id="KW-0472">Membrane</keyword>
<gene>
    <name evidence="2" type="ORF">E7272_07700</name>
</gene>
<proteinExistence type="predicted"/>
<reference evidence="2" key="1">
    <citation type="submission" date="2019-04" db="EMBL/GenBank/DDBJ databases">
        <title>Evolution of Biomass-Degrading Anaerobic Consortia Revealed by Metagenomics.</title>
        <authorList>
            <person name="Peng X."/>
        </authorList>
    </citation>
    <scope>NUCLEOTIDE SEQUENCE</scope>
    <source>
        <strain evidence="2">SIG311</strain>
    </source>
</reference>
<keyword evidence="1" id="KW-1133">Transmembrane helix</keyword>
<accession>A0A927U9R8</accession>
<protein>
    <submittedName>
        <fullName evidence="2">Uncharacterized protein</fullName>
    </submittedName>
</protein>
<name>A0A927U9R8_9FIRM</name>
<feature type="transmembrane region" description="Helical" evidence="1">
    <location>
        <begin position="9"/>
        <end position="29"/>
    </location>
</feature>
<sequence length="90" mass="10518">MKHAKLMELFLYFTILVNSFLIYVSLTIIDFNKVIAAIMLILCLGVYYGAIYSLTSLNKLVKQEKKKEAEIKKIEERLRDQWNKVGERAC</sequence>
<evidence type="ECO:0000256" key="1">
    <source>
        <dbReference type="SAM" id="Phobius"/>
    </source>
</evidence>
<feature type="transmembrane region" description="Helical" evidence="1">
    <location>
        <begin position="35"/>
        <end position="57"/>
    </location>
</feature>